<dbReference type="EMBL" id="CP121671">
    <property type="protein sequence ID" value="WFT74875.1"/>
    <property type="molecule type" value="Genomic_DNA"/>
</dbReference>
<protein>
    <submittedName>
        <fullName evidence="2">PhBC6A51 family helix-turn-helix protein</fullName>
    </submittedName>
</protein>
<accession>A0ABY8IXU2</accession>
<evidence type="ECO:0000313" key="2">
    <source>
        <dbReference type="EMBL" id="WFT74875.1"/>
    </source>
</evidence>
<dbReference type="Proteomes" id="UP001221597">
    <property type="component" value="Chromosome"/>
</dbReference>
<evidence type="ECO:0000313" key="3">
    <source>
        <dbReference type="Proteomes" id="UP001221597"/>
    </source>
</evidence>
<feature type="domain" description="Homeodomain phBC6A51-type" evidence="1">
    <location>
        <begin position="35"/>
        <end position="91"/>
    </location>
</feature>
<sequence length="107" mass="12558">MPRKKKRSKQPSQVPSLSDEHYLAMYLSTRPIAGHWLNREEIAEQVGVCRMTLYRWEQRKDYQREKDKVMRKYLREKFPKGETLATMAIAGDVDSAIKLLQAGDFIV</sequence>
<dbReference type="Gene3D" id="1.10.10.60">
    <property type="entry name" value="Homeodomain-like"/>
    <property type="match status" value="1"/>
</dbReference>
<keyword evidence="3" id="KW-1185">Reference proteome</keyword>
<dbReference type="RefSeq" id="WP_283076868.1">
    <property type="nucleotide sequence ID" value="NZ_CP121671.1"/>
</dbReference>
<organism evidence="2 3">
    <name type="scientific">Halobacillus naozhouensis</name>
    <dbReference type="NCBI Taxonomy" id="554880"/>
    <lineage>
        <taxon>Bacteria</taxon>
        <taxon>Bacillati</taxon>
        <taxon>Bacillota</taxon>
        <taxon>Bacilli</taxon>
        <taxon>Bacillales</taxon>
        <taxon>Bacillaceae</taxon>
        <taxon>Halobacillus</taxon>
    </lineage>
</organism>
<proteinExistence type="predicted"/>
<name>A0ABY8IXU2_9BACI</name>
<dbReference type="Pfam" id="PF13022">
    <property type="entry name" value="HTH_Tnp_1_2"/>
    <property type="match status" value="1"/>
</dbReference>
<reference evidence="2 3" key="1">
    <citation type="submission" date="2023-04" db="EMBL/GenBank/DDBJ databases">
        <title>Genome sequence of Halobacillus naozhouensis KACC 21980.</title>
        <authorList>
            <person name="Kim S."/>
            <person name="Heo J."/>
            <person name="Kwon S.-W."/>
        </authorList>
    </citation>
    <scope>NUCLEOTIDE SEQUENCE [LARGE SCALE GENOMIC DNA]</scope>
    <source>
        <strain evidence="2 3">KCTC 13234</strain>
    </source>
</reference>
<dbReference type="InterPro" id="IPR024978">
    <property type="entry name" value="Homeodomain_phBC6A51-type"/>
</dbReference>
<gene>
    <name evidence="2" type="ORF">P9989_00095</name>
</gene>
<evidence type="ECO:0000259" key="1">
    <source>
        <dbReference type="Pfam" id="PF13022"/>
    </source>
</evidence>